<organism evidence="1 2">
    <name type="scientific">Cylindrobasidium torrendii FP15055 ss-10</name>
    <dbReference type="NCBI Taxonomy" id="1314674"/>
    <lineage>
        <taxon>Eukaryota</taxon>
        <taxon>Fungi</taxon>
        <taxon>Dikarya</taxon>
        <taxon>Basidiomycota</taxon>
        <taxon>Agaricomycotina</taxon>
        <taxon>Agaricomycetes</taxon>
        <taxon>Agaricomycetidae</taxon>
        <taxon>Agaricales</taxon>
        <taxon>Marasmiineae</taxon>
        <taxon>Physalacriaceae</taxon>
        <taxon>Cylindrobasidium</taxon>
    </lineage>
</organism>
<proteinExistence type="predicted"/>
<dbReference type="EMBL" id="KN880469">
    <property type="protein sequence ID" value="KIY70379.1"/>
    <property type="molecule type" value="Genomic_DNA"/>
</dbReference>
<accession>A0A0D7BJT5</accession>
<evidence type="ECO:0000313" key="1">
    <source>
        <dbReference type="EMBL" id="KIY70379.1"/>
    </source>
</evidence>
<dbReference type="Proteomes" id="UP000054007">
    <property type="component" value="Unassembled WGS sequence"/>
</dbReference>
<dbReference type="AlphaFoldDB" id="A0A0D7BJT5"/>
<protein>
    <submittedName>
        <fullName evidence="1">Uncharacterized protein</fullName>
    </submittedName>
</protein>
<name>A0A0D7BJT5_9AGAR</name>
<keyword evidence="2" id="KW-1185">Reference proteome</keyword>
<sequence>MNTTPQDTIKAAIQFFDSPGRLNEQQVTYIVQLAEHFLSEAEPLSATNHWKAYEIVMQCAELTFEAINKLAKAIVARKAELPLSEFSSVFHCTLGFMGVVSTWFDLQAEDVRLNAPLIYERASKALLALTRAMGAQTYNDFPELEEVEQLRCLFAGTILLVDGARG</sequence>
<gene>
    <name evidence="1" type="ORF">CYLTODRAFT_187776</name>
</gene>
<evidence type="ECO:0000313" key="2">
    <source>
        <dbReference type="Proteomes" id="UP000054007"/>
    </source>
</evidence>
<reference evidence="1 2" key="1">
    <citation type="journal article" date="2015" name="Fungal Genet. Biol.">
        <title>Evolution of novel wood decay mechanisms in Agaricales revealed by the genome sequences of Fistulina hepatica and Cylindrobasidium torrendii.</title>
        <authorList>
            <person name="Floudas D."/>
            <person name="Held B.W."/>
            <person name="Riley R."/>
            <person name="Nagy L.G."/>
            <person name="Koehler G."/>
            <person name="Ransdell A.S."/>
            <person name="Younus H."/>
            <person name="Chow J."/>
            <person name="Chiniquy J."/>
            <person name="Lipzen A."/>
            <person name="Tritt A."/>
            <person name="Sun H."/>
            <person name="Haridas S."/>
            <person name="LaButti K."/>
            <person name="Ohm R.A."/>
            <person name="Kues U."/>
            <person name="Blanchette R.A."/>
            <person name="Grigoriev I.V."/>
            <person name="Minto R.E."/>
            <person name="Hibbett D.S."/>
        </authorList>
    </citation>
    <scope>NUCLEOTIDE SEQUENCE [LARGE SCALE GENOMIC DNA]</scope>
    <source>
        <strain evidence="1 2">FP15055 ss-10</strain>
    </source>
</reference>